<organism evidence="3 4">
    <name type="scientific">Ambrosiozyma monospora</name>
    <name type="common">Yeast</name>
    <name type="synonym">Endomycopsis monosporus</name>
    <dbReference type="NCBI Taxonomy" id="43982"/>
    <lineage>
        <taxon>Eukaryota</taxon>
        <taxon>Fungi</taxon>
        <taxon>Dikarya</taxon>
        <taxon>Ascomycota</taxon>
        <taxon>Saccharomycotina</taxon>
        <taxon>Pichiomycetes</taxon>
        <taxon>Pichiales</taxon>
        <taxon>Pichiaceae</taxon>
        <taxon>Ambrosiozyma</taxon>
    </lineage>
</organism>
<dbReference type="GO" id="GO:1903457">
    <property type="term" value="P:lactate catabolic process"/>
    <property type="evidence" value="ECO:0007669"/>
    <property type="project" value="TreeGrafter"/>
</dbReference>
<evidence type="ECO:0000256" key="1">
    <source>
        <dbReference type="ARBA" id="ARBA00008000"/>
    </source>
</evidence>
<dbReference type="PANTHER" id="PTHR11748">
    <property type="entry name" value="D-LACTATE DEHYDROGENASE"/>
    <property type="match status" value="1"/>
</dbReference>
<dbReference type="GO" id="GO:0004458">
    <property type="term" value="F:D-lactate dehydrogenase (cytochrome) activity"/>
    <property type="evidence" value="ECO:0007669"/>
    <property type="project" value="TreeGrafter"/>
</dbReference>
<dbReference type="SUPFAM" id="SSF56176">
    <property type="entry name" value="FAD-binding/transporter-associated domain-like"/>
    <property type="match status" value="1"/>
</dbReference>
<dbReference type="Gene3D" id="3.30.465.10">
    <property type="match status" value="1"/>
</dbReference>
<reference evidence="3" key="1">
    <citation type="submission" date="2023-04" db="EMBL/GenBank/DDBJ databases">
        <title>Ambrosiozyma monospora NBRC 1965.</title>
        <authorList>
            <person name="Ichikawa N."/>
            <person name="Sato H."/>
            <person name="Tonouchi N."/>
        </authorList>
    </citation>
    <scope>NUCLEOTIDE SEQUENCE</scope>
    <source>
        <strain evidence="3">NBRC 1965</strain>
    </source>
</reference>
<dbReference type="InterPro" id="IPR016166">
    <property type="entry name" value="FAD-bd_PCMH"/>
</dbReference>
<comment type="similarity">
    <text evidence="1">Belongs to the FAD-binding oxidoreductase/transferase type 4 family.</text>
</comment>
<protein>
    <submittedName>
        <fullName evidence="3">Unnamed protein product</fullName>
    </submittedName>
</protein>
<dbReference type="InterPro" id="IPR006094">
    <property type="entry name" value="Oxid_FAD_bind_N"/>
</dbReference>
<name>A0A9W6YZT4_AMBMO</name>
<evidence type="ECO:0000313" key="3">
    <source>
        <dbReference type="EMBL" id="GMG32874.1"/>
    </source>
</evidence>
<dbReference type="InterPro" id="IPR016169">
    <property type="entry name" value="FAD-bd_PCMH_sub2"/>
</dbReference>
<gene>
    <name evidence="3" type="ORF">Amon01_000419800</name>
</gene>
<dbReference type="PANTHER" id="PTHR11748:SF111">
    <property type="entry name" value="D-LACTATE DEHYDROGENASE, MITOCHONDRIAL-RELATED"/>
    <property type="match status" value="1"/>
</dbReference>
<dbReference type="AlphaFoldDB" id="A0A9W6YZT4"/>
<dbReference type="GO" id="GO:0071949">
    <property type="term" value="F:FAD binding"/>
    <property type="evidence" value="ECO:0007669"/>
    <property type="project" value="InterPro"/>
</dbReference>
<proteinExistence type="inferred from homology"/>
<feature type="domain" description="FAD-binding PCMH-type" evidence="2">
    <location>
        <begin position="17"/>
        <end position="198"/>
    </location>
</feature>
<accession>A0A9W6YZT4</accession>
<evidence type="ECO:0000259" key="2">
    <source>
        <dbReference type="PROSITE" id="PS51387"/>
    </source>
</evidence>
<evidence type="ECO:0000313" key="4">
    <source>
        <dbReference type="Proteomes" id="UP001165063"/>
    </source>
</evidence>
<comment type="caution">
    <text evidence="3">The sequence shown here is derived from an EMBL/GenBank/DDBJ whole genome shotgun (WGS) entry which is preliminary data.</text>
</comment>
<dbReference type="Pfam" id="PF01565">
    <property type="entry name" value="FAD_binding_4"/>
    <property type="match status" value="1"/>
</dbReference>
<keyword evidence="4" id="KW-1185">Reference proteome</keyword>
<dbReference type="EMBL" id="BSXU01001965">
    <property type="protein sequence ID" value="GMG32874.1"/>
    <property type="molecule type" value="Genomic_DNA"/>
</dbReference>
<dbReference type="InterPro" id="IPR036318">
    <property type="entry name" value="FAD-bd_PCMH-like_sf"/>
</dbReference>
<sequence length="397" mass="44246">MVDPDSIWDLFLGKTVKDLKKLDFSLTCKNTDEVSNVLKFCHDYRVPVFTRLDQGMGDSSILKSDGMGYCLNLDLSQLNNVKDVDLNEGTVSVDVGVELNDLNGDVQEKGSNGTSFSALDLFLDQLGYKLNDRSTRLVAGKFSKDKIVEITAVLPGGEVTTVKRNDGNESTCQLFELLTSGDNQFGVITQLKLTLSKSSDVEQDKLIVFGFKDLKDYNSVAGEIHSKFPDLKIGFVDCNGELPSSTLNSQFGSFTSFGFIKVQNNNIYSKLFKNISSYNSSDFQTFVVDQQSFRNESSRTESQSRSTLNQAYYTNKISESAPSSSTSNKSSLLLTDDFFNKDIIRYVKTDFLNTWPRVNENDKGGNTNDDIQRRIKLALDPTKILNPNVGIQVYVDN</sequence>
<dbReference type="GO" id="GO:0008720">
    <property type="term" value="F:D-lactate dehydrogenase (NAD+) activity"/>
    <property type="evidence" value="ECO:0007669"/>
    <property type="project" value="TreeGrafter"/>
</dbReference>
<dbReference type="Proteomes" id="UP001165063">
    <property type="component" value="Unassembled WGS sequence"/>
</dbReference>
<dbReference type="OrthoDB" id="3991114at2759"/>
<dbReference type="PROSITE" id="PS51387">
    <property type="entry name" value="FAD_PCMH"/>
    <property type="match status" value="1"/>
</dbReference>